<dbReference type="EMBL" id="DQ267495">
    <property type="protein sequence ID" value="ABB84825.1"/>
    <property type="molecule type" value="Genomic_DNA"/>
</dbReference>
<reference evidence="1" key="1">
    <citation type="journal article" date="2006" name="Microbiology">
        <title>Metagenomic analysis of mesopelagic Antarctic plankton reveals a novel deltaproteobacterial group.</title>
        <authorList>
            <person name="Moreira D."/>
            <person name="Rodriguez-Valera F."/>
            <person name="Lopez-Garcia P."/>
        </authorList>
    </citation>
    <scope>NUCLEOTIDE SEQUENCE</scope>
</reference>
<evidence type="ECO:0000313" key="1">
    <source>
        <dbReference type="EMBL" id="ABB84825.1"/>
    </source>
</evidence>
<organism evidence="1">
    <name type="scientific">uncultured delta proteobacterium DeepAnt-1F12</name>
    <dbReference type="NCBI Taxonomy" id="357894"/>
    <lineage>
        <taxon>Bacteria</taxon>
        <taxon>Deltaproteobacteria</taxon>
        <taxon>environmental samples</taxon>
    </lineage>
</organism>
<proteinExistence type="predicted"/>
<dbReference type="AlphaFoldDB" id="Q2I6M9"/>
<protein>
    <submittedName>
        <fullName evidence="1">Transposase</fullName>
    </submittedName>
</protein>
<sequence>MGHKAPGVGKKRVRRNLLWAELMSRVFGINVLTCPECSGQCRVIACIDEPAVIRKILRHLGLPTQGATLHPARGPPDRQLDFVDVV</sequence>
<name>Q2I6M9_9DELT</name>
<accession>Q2I6M9</accession>